<dbReference type="AlphaFoldDB" id="A0AAE4Z6K2"/>
<dbReference type="SMART" id="SM00960">
    <property type="entry name" value="Robl_LC7"/>
    <property type="match status" value="1"/>
</dbReference>
<evidence type="ECO:0000313" key="2">
    <source>
        <dbReference type="EMBL" id="NIR74528.1"/>
    </source>
</evidence>
<evidence type="ECO:0000313" key="3">
    <source>
        <dbReference type="Proteomes" id="UP000702544"/>
    </source>
</evidence>
<dbReference type="EMBL" id="JAACAK010000046">
    <property type="protein sequence ID" value="NIR74528.1"/>
    <property type="molecule type" value="Genomic_DNA"/>
</dbReference>
<dbReference type="SUPFAM" id="SSF103196">
    <property type="entry name" value="Roadblock/LC7 domain"/>
    <property type="match status" value="1"/>
</dbReference>
<dbReference type="Pfam" id="PF03259">
    <property type="entry name" value="Robl_LC7"/>
    <property type="match status" value="1"/>
</dbReference>
<sequence length="120" mass="12520">MDTGYGDLLADVMKQPGVRGALVVAVRDGLVVDGRVHVGVRGDAAAALAAALFRRARQATSNGEGRIRFVEVDAEQGRIMMAGPEAVALLAVLETRANPGQVRLAVRRAADELAAMEGAK</sequence>
<dbReference type="Gene3D" id="3.30.450.30">
    <property type="entry name" value="Dynein light chain 2a, cytoplasmic"/>
    <property type="match status" value="1"/>
</dbReference>
<feature type="domain" description="Roadblock/LAMTOR2" evidence="1">
    <location>
        <begin position="5"/>
        <end position="94"/>
    </location>
</feature>
<reference evidence="2 3" key="1">
    <citation type="submission" date="2020-01" db="EMBL/GenBank/DDBJ databases">
        <title>Genomes assembled from Gulf of Kutch pelagic sediment metagenomes.</title>
        <authorList>
            <person name="Chandrashekar M."/>
            <person name="Mahajan M.S."/>
            <person name="Dave K.J."/>
            <person name="Vatsa P."/>
            <person name="Nathani N.M."/>
        </authorList>
    </citation>
    <scope>NUCLEOTIDE SEQUENCE [LARGE SCALE GENOMIC DNA]</scope>
    <source>
        <strain evidence="2">KS3-K002</strain>
    </source>
</reference>
<gene>
    <name evidence="2" type="ORF">GWO12_05380</name>
</gene>
<proteinExistence type="predicted"/>
<name>A0AAE4Z6K2_9BACT</name>
<organism evidence="2 3">
    <name type="scientific">Candidatus Kutchimonas denitrificans</name>
    <dbReference type="NCBI Taxonomy" id="3056748"/>
    <lineage>
        <taxon>Bacteria</taxon>
        <taxon>Pseudomonadati</taxon>
        <taxon>Gemmatimonadota</taxon>
        <taxon>Gemmatimonadia</taxon>
        <taxon>Candidatus Palauibacterales</taxon>
        <taxon>Candidatus Palauibacteraceae</taxon>
        <taxon>Candidatus Kutchimonas</taxon>
    </lineage>
</organism>
<dbReference type="InterPro" id="IPR004942">
    <property type="entry name" value="Roadblock/LAMTOR2_dom"/>
</dbReference>
<protein>
    <recommendedName>
        <fullName evidence="1">Roadblock/LAMTOR2 domain-containing protein</fullName>
    </recommendedName>
</protein>
<dbReference type="Proteomes" id="UP000702544">
    <property type="component" value="Unassembled WGS sequence"/>
</dbReference>
<evidence type="ECO:0000259" key="1">
    <source>
        <dbReference type="SMART" id="SM00960"/>
    </source>
</evidence>
<comment type="caution">
    <text evidence="2">The sequence shown here is derived from an EMBL/GenBank/DDBJ whole genome shotgun (WGS) entry which is preliminary data.</text>
</comment>
<accession>A0AAE4Z6K2</accession>